<dbReference type="STRING" id="927083.DB32_008063"/>
<sequence>MRREGRENHDRNEHPTATHHDSSRSRDDSPLERPSEGIGRTEASRPLARRCRSRPIGGRIDVGPTRAT</sequence>
<dbReference type="EMBL" id="CP011125">
    <property type="protein sequence ID" value="AKF10914.1"/>
    <property type="molecule type" value="Genomic_DNA"/>
</dbReference>
<evidence type="ECO:0000313" key="2">
    <source>
        <dbReference type="EMBL" id="AKF10914.1"/>
    </source>
</evidence>
<dbReference type="KEGG" id="samy:DB32_008063"/>
<evidence type="ECO:0000256" key="1">
    <source>
        <dbReference type="SAM" id="MobiDB-lite"/>
    </source>
</evidence>
<dbReference type="Proteomes" id="UP000034883">
    <property type="component" value="Chromosome"/>
</dbReference>
<protein>
    <submittedName>
        <fullName evidence="2">Uncharacterized protein</fullName>
    </submittedName>
</protein>
<evidence type="ECO:0000313" key="3">
    <source>
        <dbReference type="Proteomes" id="UP000034883"/>
    </source>
</evidence>
<proteinExistence type="predicted"/>
<feature type="compositionally biased region" description="Basic and acidic residues" evidence="1">
    <location>
        <begin position="1"/>
        <end position="35"/>
    </location>
</feature>
<organism evidence="2 3">
    <name type="scientific">Sandaracinus amylolyticus</name>
    <dbReference type="NCBI Taxonomy" id="927083"/>
    <lineage>
        <taxon>Bacteria</taxon>
        <taxon>Pseudomonadati</taxon>
        <taxon>Myxococcota</taxon>
        <taxon>Polyangia</taxon>
        <taxon>Polyangiales</taxon>
        <taxon>Sandaracinaceae</taxon>
        <taxon>Sandaracinus</taxon>
    </lineage>
</organism>
<keyword evidence="3" id="KW-1185">Reference proteome</keyword>
<reference evidence="2 3" key="1">
    <citation type="submission" date="2015-03" db="EMBL/GenBank/DDBJ databases">
        <title>Genome assembly of Sandaracinus amylolyticus DSM 53668.</title>
        <authorList>
            <person name="Sharma G."/>
            <person name="Subramanian S."/>
        </authorList>
    </citation>
    <scope>NUCLEOTIDE SEQUENCE [LARGE SCALE GENOMIC DNA]</scope>
    <source>
        <strain evidence="2 3">DSM 53668</strain>
    </source>
</reference>
<feature type="region of interest" description="Disordered" evidence="1">
    <location>
        <begin position="1"/>
        <end position="68"/>
    </location>
</feature>
<accession>A0A0F6SHR7</accession>
<dbReference type="AlphaFoldDB" id="A0A0F6SHR7"/>
<gene>
    <name evidence="2" type="ORF">DB32_008063</name>
</gene>
<name>A0A0F6SHR7_9BACT</name>